<dbReference type="Proteomes" id="UP000694571">
    <property type="component" value="Unplaced"/>
</dbReference>
<dbReference type="Proteomes" id="UP000694728">
    <property type="component" value="Unplaced"/>
</dbReference>
<name>A0A8D0TBC7_PIG</name>
<protein>
    <recommendedName>
        <fullName evidence="3">Interferon-induced very large GTPase 1</fullName>
    </recommendedName>
</protein>
<organism evidence="1 2">
    <name type="scientific">Sus scrofa</name>
    <name type="common">Pig</name>
    <dbReference type="NCBI Taxonomy" id="9823"/>
    <lineage>
        <taxon>Eukaryota</taxon>
        <taxon>Metazoa</taxon>
        <taxon>Chordata</taxon>
        <taxon>Craniata</taxon>
        <taxon>Vertebrata</taxon>
        <taxon>Euteleostomi</taxon>
        <taxon>Mammalia</taxon>
        <taxon>Eutheria</taxon>
        <taxon>Laurasiatheria</taxon>
        <taxon>Artiodactyla</taxon>
        <taxon>Suina</taxon>
        <taxon>Suidae</taxon>
        <taxon>Sus</taxon>
    </lineage>
</organism>
<proteinExistence type="predicted"/>
<dbReference type="PANTHER" id="PTHR22796:SF6">
    <property type="entry name" value="INTERFERON-INDUCED VERY LARGE GTPASE 1-RELATED"/>
    <property type="match status" value="1"/>
</dbReference>
<evidence type="ECO:0000313" key="2">
    <source>
        <dbReference type="Proteomes" id="UP000694727"/>
    </source>
</evidence>
<accession>A0A8D0TBC7</accession>
<dbReference type="Ensembl" id="ENSSSCT00045036991.1">
    <property type="protein sequence ID" value="ENSSSCP00045025737.1"/>
    <property type="gene ID" value="ENSSSCG00045021651.1"/>
</dbReference>
<dbReference type="AlphaFoldDB" id="A0A8D0TBC7"/>
<evidence type="ECO:0008006" key="3">
    <source>
        <dbReference type="Google" id="ProtNLM"/>
    </source>
</evidence>
<dbReference type="Proteomes" id="UP000694727">
    <property type="component" value="Unplaced"/>
</dbReference>
<dbReference type="Ensembl" id="ENSSSCT00050087840.1">
    <property type="protein sequence ID" value="ENSSSCP00050037676.1"/>
    <property type="gene ID" value="ENSSSCG00050064513.1"/>
</dbReference>
<dbReference type="PANTHER" id="PTHR22796">
    <property type="entry name" value="URG4-RELATED"/>
    <property type="match status" value="1"/>
</dbReference>
<evidence type="ECO:0000313" key="1">
    <source>
        <dbReference type="Ensembl" id="ENSSSCP00025044258.1"/>
    </source>
</evidence>
<reference evidence="1" key="1">
    <citation type="submission" date="2025-05" db="UniProtKB">
        <authorList>
            <consortium name="Ensembl"/>
        </authorList>
    </citation>
    <scope>IDENTIFICATION</scope>
</reference>
<sequence>MSFKISCQGATSIKTFVDFLWNKLTPAVSNTIRKKMAPQIAGDMRATCPAFSGNRSNLEKHILISLAQEENFNNYWQYLHNPQSFVKNYIENQIKSYCSDKGSEKMKTFLKMSLDAIKNDILSAIHEATEIAKDKRSTASGWLDLFCDKLRSDLIFPRKDLISIEHQEIKDMEFLKEAMCKALDPEMNRVEQNCLYMPVEEMVPEIQKMLSEHLSGCWKQCPCCRAICTNTIPTHDGDHSVPFHRPQAVNGISWYKTNNFVLDYCTSLVASDCFLVLDNDRHIPYKNYRQAGGDYATWSITPDTSAQPYWKWFVCHFRSKLEEKYQKRFIDKGKIPDAWEKITKQNVLDDLK</sequence>
<dbReference type="Ensembl" id="ENSSSCT00025100290.1">
    <property type="protein sequence ID" value="ENSSSCP00025044258.1"/>
    <property type="gene ID" value="ENSSSCG00025072911.1"/>
</dbReference>